<dbReference type="EMBL" id="VRMN01000001">
    <property type="protein sequence ID" value="KAA8499960.1"/>
    <property type="molecule type" value="Genomic_DNA"/>
</dbReference>
<evidence type="ECO:0000256" key="1">
    <source>
        <dbReference type="SAM" id="MobiDB-lite"/>
    </source>
</evidence>
<organism evidence="2 3">
    <name type="scientific">Porphyridium purpureum</name>
    <name type="common">Red alga</name>
    <name type="synonym">Porphyridium cruentum</name>
    <dbReference type="NCBI Taxonomy" id="35688"/>
    <lineage>
        <taxon>Eukaryota</taxon>
        <taxon>Rhodophyta</taxon>
        <taxon>Bangiophyceae</taxon>
        <taxon>Porphyridiales</taxon>
        <taxon>Porphyridiaceae</taxon>
        <taxon>Porphyridium</taxon>
    </lineage>
</organism>
<gene>
    <name evidence="2" type="ORF">FVE85_7545</name>
</gene>
<reference evidence="3" key="1">
    <citation type="journal article" date="2019" name="Nat. Commun.">
        <title>Expansion of phycobilisome linker gene families in mesophilic red algae.</title>
        <authorList>
            <person name="Lee J."/>
            <person name="Kim D."/>
            <person name="Bhattacharya D."/>
            <person name="Yoon H.S."/>
        </authorList>
    </citation>
    <scope>NUCLEOTIDE SEQUENCE [LARGE SCALE GENOMIC DNA]</scope>
    <source>
        <strain evidence="3">CCMP 1328</strain>
    </source>
</reference>
<feature type="region of interest" description="Disordered" evidence="1">
    <location>
        <begin position="57"/>
        <end position="76"/>
    </location>
</feature>
<evidence type="ECO:0000313" key="3">
    <source>
        <dbReference type="Proteomes" id="UP000324585"/>
    </source>
</evidence>
<comment type="caution">
    <text evidence="2">The sequence shown here is derived from an EMBL/GenBank/DDBJ whole genome shotgun (WGS) entry which is preliminary data.</text>
</comment>
<dbReference type="OMA" id="LCALCEG"/>
<evidence type="ECO:0000313" key="2">
    <source>
        <dbReference type="EMBL" id="KAA8499960.1"/>
    </source>
</evidence>
<accession>A0A5J4ZA05</accession>
<keyword evidence="3" id="KW-1185">Reference proteome</keyword>
<protein>
    <submittedName>
        <fullName evidence="2">Uncharacterized protein</fullName>
    </submittedName>
</protein>
<proteinExistence type="predicted"/>
<sequence length="152" mass="15880">MGEAGESGGISDTLCAMAFVGTGAVRPSRAGKAGVAVCAQKREKGLSKSAGFKNEFLPEIGTRGPGSRPFWDLRPSSERKAEERVCDMCRGTGTTFCGMCEGATMIQADGSELKCPACKGTNKAHCGSCRGTGKLAELTPGYENTLDSFLQK</sequence>
<dbReference type="OrthoDB" id="10425106at2759"/>
<dbReference type="Proteomes" id="UP000324585">
    <property type="component" value="Unassembled WGS sequence"/>
</dbReference>
<name>A0A5J4ZA05_PORPP</name>
<dbReference type="AlphaFoldDB" id="A0A5J4ZA05"/>